<name>A0A8H3ER02_9LECA</name>
<gene>
    <name evidence="1" type="ORF">HETSPECPRED_007104</name>
</gene>
<reference evidence="1" key="1">
    <citation type="submission" date="2021-03" db="EMBL/GenBank/DDBJ databases">
        <authorList>
            <person name="Tagirdzhanova G."/>
        </authorList>
    </citation>
    <scope>NUCLEOTIDE SEQUENCE</scope>
</reference>
<comment type="caution">
    <text evidence="1">The sequence shown here is derived from an EMBL/GenBank/DDBJ whole genome shotgun (WGS) entry which is preliminary data.</text>
</comment>
<protein>
    <recommendedName>
        <fullName evidence="3">F-box domain-containing protein</fullName>
    </recommendedName>
</protein>
<evidence type="ECO:0000313" key="1">
    <source>
        <dbReference type="EMBL" id="CAF9907341.1"/>
    </source>
</evidence>
<dbReference type="OrthoDB" id="2823490at2759"/>
<evidence type="ECO:0000313" key="2">
    <source>
        <dbReference type="Proteomes" id="UP000664521"/>
    </source>
</evidence>
<organism evidence="1 2">
    <name type="scientific">Heterodermia speciosa</name>
    <dbReference type="NCBI Taxonomy" id="116794"/>
    <lineage>
        <taxon>Eukaryota</taxon>
        <taxon>Fungi</taxon>
        <taxon>Dikarya</taxon>
        <taxon>Ascomycota</taxon>
        <taxon>Pezizomycotina</taxon>
        <taxon>Lecanoromycetes</taxon>
        <taxon>OSLEUM clade</taxon>
        <taxon>Lecanoromycetidae</taxon>
        <taxon>Caliciales</taxon>
        <taxon>Physciaceae</taxon>
        <taxon>Heterodermia</taxon>
    </lineage>
</organism>
<dbReference type="EMBL" id="CAJPDS010000005">
    <property type="protein sequence ID" value="CAF9907341.1"/>
    <property type="molecule type" value="Genomic_DNA"/>
</dbReference>
<sequence length="276" mass="31753">METSDHFRLLSLPREIRDAIYLATIHTPRDPPDSPDEAGPRFKSGCATMWNRTVYYPIGPSSWPSHVSLILCNRQVRSETLEILNRESSRLTCRLDCMQRSIDLWPTWISYPGLPQTIDHLEMNLRLFNVYRGTGLFGGDGGPGLIFAPLFALLNRFIHHGPQFMYTGPLRHPPRLETLMINISYEGRTKFDHELSDHERTPHRLNIFRVIAGMLYRVAGKGLLVGKIQRIGVRWEDHESVFETGTFEPSEEVDEEWNQYGFHWGCDPSLTSSLNT</sequence>
<accession>A0A8H3ER02</accession>
<evidence type="ECO:0008006" key="3">
    <source>
        <dbReference type="Google" id="ProtNLM"/>
    </source>
</evidence>
<dbReference type="AlphaFoldDB" id="A0A8H3ER02"/>
<proteinExistence type="predicted"/>
<dbReference type="Proteomes" id="UP000664521">
    <property type="component" value="Unassembled WGS sequence"/>
</dbReference>
<keyword evidence="2" id="KW-1185">Reference proteome</keyword>